<dbReference type="AlphaFoldDB" id="A0A6A6WHV5"/>
<dbReference type="Proteomes" id="UP000799437">
    <property type="component" value="Unassembled WGS sequence"/>
</dbReference>
<feature type="compositionally biased region" description="Low complexity" evidence="1">
    <location>
        <begin position="295"/>
        <end position="304"/>
    </location>
</feature>
<evidence type="ECO:0000313" key="4">
    <source>
        <dbReference type="Proteomes" id="UP000799437"/>
    </source>
</evidence>
<feature type="domain" description="Serine aminopeptidase S33" evidence="2">
    <location>
        <begin position="93"/>
        <end position="177"/>
    </location>
</feature>
<dbReference type="GeneID" id="54488974"/>
<dbReference type="Gene3D" id="3.40.50.1820">
    <property type="entry name" value="alpha/beta hydrolase"/>
    <property type="match status" value="1"/>
</dbReference>
<evidence type="ECO:0000259" key="2">
    <source>
        <dbReference type="Pfam" id="PF12146"/>
    </source>
</evidence>
<gene>
    <name evidence="3" type="ORF">EJ05DRAFT_507442</name>
</gene>
<feature type="compositionally biased region" description="Low complexity" evidence="1">
    <location>
        <begin position="254"/>
        <end position="266"/>
    </location>
</feature>
<sequence length="468" mass="51481">MASKVFQVQEHVLPCQHIRQYHRATVDGEDGVLNLAIKQYTPLNNKSPKPNDLTIIGAHANGFPKELYEPLWIELLQRTEQAGIGVRGIWIADVAHQGASGVLNESKLGDDPSWFDHPRDLLHMINHFRDQIQRPIVGIGHSMGGCHLVNLSLIHPRLFASLILVDPVIQKYTTAQGNYAPARASSFRRDIWPSRAAAAQAFKKSKFYTAWDSRVLDLWIQHGLRDLPTHLHPIPDDPASPSPSQTSPLPPITTEPTLTPQPTSPPVTLTTTKHQEVFTFLRPNYAPQPTPDTPGPHLLTTTTPSQNRTTIPDLTPSPTPQSPFYRPEPTLTFTQLPHLRPPTLYIFGAQSYLSQPDARAEKLACTGVGVGGSGGAPEGKVREYVMPGVGHLVPMEKVAETAEQCGVWIVESLRGWREAEEVVLGEWDGVPRGERARLSERWLEAVSAPVAGLPAVKGKVEGKGKSNL</sequence>
<keyword evidence="4" id="KW-1185">Reference proteome</keyword>
<dbReference type="OrthoDB" id="94039at2759"/>
<organism evidence="3 4">
    <name type="scientific">Pseudovirgaria hyperparasitica</name>
    <dbReference type="NCBI Taxonomy" id="470096"/>
    <lineage>
        <taxon>Eukaryota</taxon>
        <taxon>Fungi</taxon>
        <taxon>Dikarya</taxon>
        <taxon>Ascomycota</taxon>
        <taxon>Pezizomycotina</taxon>
        <taxon>Dothideomycetes</taxon>
        <taxon>Dothideomycetes incertae sedis</taxon>
        <taxon>Acrospermales</taxon>
        <taxon>Acrospermaceae</taxon>
        <taxon>Pseudovirgaria</taxon>
    </lineage>
</organism>
<feature type="region of interest" description="Disordered" evidence="1">
    <location>
        <begin position="230"/>
        <end position="266"/>
    </location>
</feature>
<dbReference type="SUPFAM" id="SSF53474">
    <property type="entry name" value="alpha/beta-Hydrolases"/>
    <property type="match status" value="1"/>
</dbReference>
<feature type="region of interest" description="Disordered" evidence="1">
    <location>
        <begin position="284"/>
        <end position="321"/>
    </location>
</feature>
<proteinExistence type="predicted"/>
<evidence type="ECO:0000256" key="1">
    <source>
        <dbReference type="SAM" id="MobiDB-lite"/>
    </source>
</evidence>
<dbReference type="Pfam" id="PF12146">
    <property type="entry name" value="Hydrolase_4"/>
    <property type="match status" value="1"/>
</dbReference>
<reference evidence="3" key="1">
    <citation type="journal article" date="2020" name="Stud. Mycol.">
        <title>101 Dothideomycetes genomes: a test case for predicting lifestyles and emergence of pathogens.</title>
        <authorList>
            <person name="Haridas S."/>
            <person name="Albert R."/>
            <person name="Binder M."/>
            <person name="Bloem J."/>
            <person name="Labutti K."/>
            <person name="Salamov A."/>
            <person name="Andreopoulos B."/>
            <person name="Baker S."/>
            <person name="Barry K."/>
            <person name="Bills G."/>
            <person name="Bluhm B."/>
            <person name="Cannon C."/>
            <person name="Castanera R."/>
            <person name="Culley D."/>
            <person name="Daum C."/>
            <person name="Ezra D."/>
            <person name="Gonzalez J."/>
            <person name="Henrissat B."/>
            <person name="Kuo A."/>
            <person name="Liang C."/>
            <person name="Lipzen A."/>
            <person name="Lutzoni F."/>
            <person name="Magnuson J."/>
            <person name="Mondo S."/>
            <person name="Nolan M."/>
            <person name="Ohm R."/>
            <person name="Pangilinan J."/>
            <person name="Park H.-J."/>
            <person name="Ramirez L."/>
            <person name="Alfaro M."/>
            <person name="Sun H."/>
            <person name="Tritt A."/>
            <person name="Yoshinaga Y."/>
            <person name="Zwiers L.-H."/>
            <person name="Turgeon B."/>
            <person name="Goodwin S."/>
            <person name="Spatafora J."/>
            <person name="Crous P."/>
            <person name="Grigoriev I."/>
        </authorList>
    </citation>
    <scope>NUCLEOTIDE SEQUENCE</scope>
    <source>
        <strain evidence="3">CBS 121739</strain>
    </source>
</reference>
<dbReference type="EMBL" id="ML996566">
    <property type="protein sequence ID" value="KAF2761819.1"/>
    <property type="molecule type" value="Genomic_DNA"/>
</dbReference>
<dbReference type="InterPro" id="IPR029058">
    <property type="entry name" value="AB_hydrolase_fold"/>
</dbReference>
<dbReference type="RefSeq" id="XP_033604270.1">
    <property type="nucleotide sequence ID" value="XM_033747920.1"/>
</dbReference>
<dbReference type="InterPro" id="IPR022742">
    <property type="entry name" value="Hydrolase_4"/>
</dbReference>
<evidence type="ECO:0000313" key="3">
    <source>
        <dbReference type="EMBL" id="KAF2761819.1"/>
    </source>
</evidence>
<protein>
    <submittedName>
        <fullName evidence="3">Alpha/beta-hydrolase</fullName>
    </submittedName>
</protein>
<accession>A0A6A6WHV5</accession>
<name>A0A6A6WHV5_9PEZI</name>